<dbReference type="Gene3D" id="1.10.10.10">
    <property type="entry name" value="Winged helix-like DNA-binding domain superfamily/Winged helix DNA-binding domain"/>
    <property type="match status" value="1"/>
</dbReference>
<sequence>MEYNKKSLNELIFTVDMMLHRAQGGRNHGSCFMGNQMEQVLILLQAKQSATSKELLEELELHPKDLNKWLERLEDGGLIELNTAEEDKTLLKAELTQAGKKAARKAEQRRAEAAKAFECLSEEEKENLQKILLHLAEDLEMKLKEEDDPDRDDFWDRSDLWDREGLWNKAGIGNVGEFCNRNGHSHNEMRHRYFGGR</sequence>
<evidence type="ECO:0000256" key="4">
    <source>
        <dbReference type="SAM" id="Coils"/>
    </source>
</evidence>
<dbReference type="InterPro" id="IPR036390">
    <property type="entry name" value="WH_DNA-bd_sf"/>
</dbReference>
<evidence type="ECO:0000256" key="2">
    <source>
        <dbReference type="ARBA" id="ARBA00023125"/>
    </source>
</evidence>
<dbReference type="STRING" id="1121345.SAMN02745217_00528"/>
<dbReference type="InterPro" id="IPR000835">
    <property type="entry name" value="HTH_MarR-typ"/>
</dbReference>
<dbReference type="PRINTS" id="PR00598">
    <property type="entry name" value="HTHMARR"/>
</dbReference>
<dbReference type="PANTHER" id="PTHR42756:SF1">
    <property type="entry name" value="TRANSCRIPTIONAL REPRESSOR OF EMRAB OPERON"/>
    <property type="match status" value="1"/>
</dbReference>
<proteinExistence type="predicted"/>
<feature type="domain" description="HTH marR-type" evidence="5">
    <location>
        <begin position="1"/>
        <end position="137"/>
    </location>
</feature>
<dbReference type="GO" id="GO:0003700">
    <property type="term" value="F:DNA-binding transcription factor activity"/>
    <property type="evidence" value="ECO:0007669"/>
    <property type="project" value="InterPro"/>
</dbReference>
<evidence type="ECO:0000256" key="3">
    <source>
        <dbReference type="ARBA" id="ARBA00023163"/>
    </source>
</evidence>
<dbReference type="AlphaFoldDB" id="A0A1M7XYX4"/>
<reference evidence="6 7" key="1">
    <citation type="submission" date="2016-12" db="EMBL/GenBank/DDBJ databases">
        <authorList>
            <person name="Song W.-J."/>
            <person name="Kurnit D.M."/>
        </authorList>
    </citation>
    <scope>NUCLEOTIDE SEQUENCE [LARGE SCALE GENOMIC DNA]</scope>
    <source>
        <strain evidence="6 7">DSM 12503</strain>
    </source>
</reference>
<dbReference type="PANTHER" id="PTHR42756">
    <property type="entry name" value="TRANSCRIPTIONAL REGULATOR, MARR"/>
    <property type="match status" value="1"/>
</dbReference>
<protein>
    <submittedName>
        <fullName evidence="6">DNA-binding transcriptional regulator, MarR family</fullName>
    </submittedName>
</protein>
<dbReference type="Proteomes" id="UP000184612">
    <property type="component" value="Unassembled WGS sequence"/>
</dbReference>
<evidence type="ECO:0000313" key="7">
    <source>
        <dbReference type="Proteomes" id="UP000184612"/>
    </source>
</evidence>
<feature type="coiled-coil region" evidence="4">
    <location>
        <begin position="81"/>
        <end position="123"/>
    </location>
</feature>
<dbReference type="InterPro" id="IPR036388">
    <property type="entry name" value="WH-like_DNA-bd_sf"/>
</dbReference>
<dbReference type="SMART" id="SM00347">
    <property type="entry name" value="HTH_MARR"/>
    <property type="match status" value="1"/>
</dbReference>
<keyword evidence="1" id="KW-0805">Transcription regulation</keyword>
<evidence type="ECO:0000256" key="1">
    <source>
        <dbReference type="ARBA" id="ARBA00023015"/>
    </source>
</evidence>
<dbReference type="PROSITE" id="PS50995">
    <property type="entry name" value="HTH_MARR_2"/>
    <property type="match status" value="1"/>
</dbReference>
<evidence type="ECO:0000313" key="6">
    <source>
        <dbReference type="EMBL" id="SHO44284.1"/>
    </source>
</evidence>
<keyword evidence="7" id="KW-1185">Reference proteome</keyword>
<dbReference type="GO" id="GO:0003677">
    <property type="term" value="F:DNA binding"/>
    <property type="evidence" value="ECO:0007669"/>
    <property type="project" value="UniProtKB-KW"/>
</dbReference>
<keyword evidence="3" id="KW-0804">Transcription</keyword>
<gene>
    <name evidence="6" type="ORF">SAMN02745217_00528</name>
</gene>
<dbReference type="SUPFAM" id="SSF46785">
    <property type="entry name" value="Winged helix' DNA-binding domain"/>
    <property type="match status" value="1"/>
</dbReference>
<evidence type="ECO:0000259" key="5">
    <source>
        <dbReference type="PROSITE" id="PS50995"/>
    </source>
</evidence>
<name>A0A1M7XYX4_9FIRM</name>
<accession>A0A1M7XYX4</accession>
<keyword evidence="2 6" id="KW-0238">DNA-binding</keyword>
<dbReference type="RefSeq" id="WP_073587235.1">
    <property type="nucleotide sequence ID" value="NZ_FRFD01000003.1"/>
</dbReference>
<dbReference type="OrthoDB" id="6400170at2"/>
<organism evidence="6 7">
    <name type="scientific">Anaerocolumna xylanovorans DSM 12503</name>
    <dbReference type="NCBI Taxonomy" id="1121345"/>
    <lineage>
        <taxon>Bacteria</taxon>
        <taxon>Bacillati</taxon>
        <taxon>Bacillota</taxon>
        <taxon>Clostridia</taxon>
        <taxon>Lachnospirales</taxon>
        <taxon>Lachnospiraceae</taxon>
        <taxon>Anaerocolumna</taxon>
    </lineage>
</organism>
<keyword evidence="4" id="KW-0175">Coiled coil</keyword>
<dbReference type="EMBL" id="FRFD01000003">
    <property type="protein sequence ID" value="SHO44284.1"/>
    <property type="molecule type" value="Genomic_DNA"/>
</dbReference>